<comment type="caution">
    <text evidence="6">The sequence shown here is derived from an EMBL/GenBank/DDBJ whole genome shotgun (WGS) entry which is preliminary data.</text>
</comment>
<gene>
    <name evidence="6" type="ORF">ACFQ2J_05950</name>
</gene>
<reference evidence="7" key="1">
    <citation type="journal article" date="2019" name="Int. J. Syst. Evol. Microbiol.">
        <title>The Global Catalogue of Microorganisms (GCM) 10K type strain sequencing project: providing services to taxonomists for standard genome sequencing and annotation.</title>
        <authorList>
            <consortium name="The Broad Institute Genomics Platform"/>
            <consortium name="The Broad Institute Genome Sequencing Center for Infectious Disease"/>
            <person name="Wu L."/>
            <person name="Ma J."/>
        </authorList>
    </citation>
    <scope>NUCLEOTIDE SEQUENCE [LARGE SCALE GENOMIC DNA]</scope>
    <source>
        <strain evidence="7">CCUG 56607</strain>
    </source>
</reference>
<dbReference type="RefSeq" id="WP_386057472.1">
    <property type="nucleotide sequence ID" value="NZ_JBHTKL010000001.1"/>
</dbReference>
<dbReference type="Gene3D" id="3.60.15.10">
    <property type="entry name" value="Ribonuclease Z/Hydroxyacylglutathione hydrolase-like"/>
    <property type="match status" value="1"/>
</dbReference>
<evidence type="ECO:0000256" key="2">
    <source>
        <dbReference type="ARBA" id="ARBA00022723"/>
    </source>
</evidence>
<dbReference type="InterPro" id="IPR036866">
    <property type="entry name" value="RibonucZ/Hydroxyglut_hydro"/>
</dbReference>
<feature type="domain" description="Metallo-beta-lactamase" evidence="5">
    <location>
        <begin position="12"/>
        <end position="187"/>
    </location>
</feature>
<dbReference type="PANTHER" id="PTHR46233:SF3">
    <property type="entry name" value="HYDROXYACYLGLUTATHIONE HYDROLASE GLOC"/>
    <property type="match status" value="1"/>
</dbReference>
<dbReference type="SMART" id="SM00849">
    <property type="entry name" value="Lactamase_B"/>
    <property type="match status" value="1"/>
</dbReference>
<keyword evidence="4" id="KW-0862">Zinc</keyword>
<sequence length="204" mass="22315">MKVIQMPLGPLGTNAYIIREGKECLIVDPGGEGEKLITYLNEEALKPVAALLTHAHFDHIGAVDKVRDHFKIPVYLHKEEKDWLMDPTKNGSSFFQMGEITAEDPDHLLTPGPLTVGPFKMEVRHTPGHSPGSVSFIFDTFAVSGDALFQRGIGRTDLPGGDMQTLLTSIRTELFSLGDAYVVYPGHGPATTIGEEKSENPFLT</sequence>
<evidence type="ECO:0000313" key="7">
    <source>
        <dbReference type="Proteomes" id="UP001596990"/>
    </source>
</evidence>
<dbReference type="Proteomes" id="UP001596990">
    <property type="component" value="Unassembled WGS sequence"/>
</dbReference>
<dbReference type="InterPro" id="IPR051453">
    <property type="entry name" value="MBL_Glyoxalase_II"/>
</dbReference>
<evidence type="ECO:0000313" key="6">
    <source>
        <dbReference type="EMBL" id="MFD1018741.1"/>
    </source>
</evidence>
<dbReference type="PANTHER" id="PTHR46233">
    <property type="entry name" value="HYDROXYACYLGLUTATHIONE HYDROLASE GLOC"/>
    <property type="match status" value="1"/>
</dbReference>
<dbReference type="SUPFAM" id="SSF56281">
    <property type="entry name" value="Metallo-hydrolase/oxidoreductase"/>
    <property type="match status" value="1"/>
</dbReference>
<comment type="cofactor">
    <cofactor evidence="1">
        <name>Zn(2+)</name>
        <dbReference type="ChEBI" id="CHEBI:29105"/>
    </cofactor>
</comment>
<protein>
    <submittedName>
        <fullName evidence="6">MBL fold metallo-hydrolase</fullName>
    </submittedName>
</protein>
<keyword evidence="3" id="KW-0378">Hydrolase</keyword>
<evidence type="ECO:0000256" key="4">
    <source>
        <dbReference type="ARBA" id="ARBA00022833"/>
    </source>
</evidence>
<dbReference type="CDD" id="cd06262">
    <property type="entry name" value="metallo-hydrolase-like_MBL-fold"/>
    <property type="match status" value="1"/>
</dbReference>
<evidence type="ECO:0000256" key="3">
    <source>
        <dbReference type="ARBA" id="ARBA00022801"/>
    </source>
</evidence>
<proteinExistence type="predicted"/>
<dbReference type="InterPro" id="IPR001279">
    <property type="entry name" value="Metallo-B-lactamas"/>
</dbReference>
<dbReference type="Pfam" id="PF00753">
    <property type="entry name" value="Lactamase_B"/>
    <property type="match status" value="1"/>
</dbReference>
<dbReference type="EMBL" id="JBHTKL010000001">
    <property type="protein sequence ID" value="MFD1018741.1"/>
    <property type="molecule type" value="Genomic_DNA"/>
</dbReference>
<keyword evidence="2" id="KW-0479">Metal-binding</keyword>
<organism evidence="6 7">
    <name type="scientific">Thalassobacillus hwangdonensis</name>
    <dbReference type="NCBI Taxonomy" id="546108"/>
    <lineage>
        <taxon>Bacteria</taxon>
        <taxon>Bacillati</taxon>
        <taxon>Bacillota</taxon>
        <taxon>Bacilli</taxon>
        <taxon>Bacillales</taxon>
        <taxon>Bacillaceae</taxon>
        <taxon>Thalassobacillus</taxon>
    </lineage>
</organism>
<evidence type="ECO:0000256" key="1">
    <source>
        <dbReference type="ARBA" id="ARBA00001947"/>
    </source>
</evidence>
<evidence type="ECO:0000259" key="5">
    <source>
        <dbReference type="SMART" id="SM00849"/>
    </source>
</evidence>
<name>A0ABW3L069_9BACI</name>
<keyword evidence="7" id="KW-1185">Reference proteome</keyword>
<accession>A0ABW3L069</accession>